<dbReference type="Proteomes" id="UP000192582">
    <property type="component" value="Unassembled WGS sequence"/>
</dbReference>
<proteinExistence type="predicted"/>
<organism evidence="1 2">
    <name type="scientific">Deinococcus hopiensis KR-140</name>
    <dbReference type="NCBI Taxonomy" id="695939"/>
    <lineage>
        <taxon>Bacteria</taxon>
        <taxon>Thermotogati</taxon>
        <taxon>Deinococcota</taxon>
        <taxon>Deinococci</taxon>
        <taxon>Deinococcales</taxon>
        <taxon>Deinococcaceae</taxon>
        <taxon>Deinococcus</taxon>
    </lineage>
</organism>
<keyword evidence="2" id="KW-1185">Reference proteome</keyword>
<reference evidence="1 2" key="1">
    <citation type="submission" date="2017-04" db="EMBL/GenBank/DDBJ databases">
        <authorList>
            <person name="Afonso C.L."/>
            <person name="Miller P.J."/>
            <person name="Scott M.A."/>
            <person name="Spackman E."/>
            <person name="Goraichik I."/>
            <person name="Dimitrov K.M."/>
            <person name="Suarez D.L."/>
            <person name="Swayne D.E."/>
        </authorList>
    </citation>
    <scope>NUCLEOTIDE SEQUENCE [LARGE SCALE GENOMIC DNA]</scope>
    <source>
        <strain evidence="1 2">KR-140</strain>
    </source>
</reference>
<name>A0A1W1UM03_9DEIO</name>
<dbReference type="AlphaFoldDB" id="A0A1W1UM03"/>
<protein>
    <submittedName>
        <fullName evidence="1">Uncharacterized protein</fullName>
    </submittedName>
</protein>
<accession>A0A1W1UM03</accession>
<sequence>MVLLNRYKASAFAAPPHRAVWSWSAPRHLDKLSPTESEWAGIFKRRLGLSEVMGEDGQDDAEPERGKCFGLNGANLSFDQL</sequence>
<gene>
    <name evidence="1" type="ORF">SAMN00790413_04838</name>
</gene>
<evidence type="ECO:0000313" key="1">
    <source>
        <dbReference type="EMBL" id="SMB82090.1"/>
    </source>
</evidence>
<evidence type="ECO:0000313" key="2">
    <source>
        <dbReference type="Proteomes" id="UP000192582"/>
    </source>
</evidence>
<dbReference type="EMBL" id="FWWU01000005">
    <property type="protein sequence ID" value="SMB82090.1"/>
    <property type="molecule type" value="Genomic_DNA"/>
</dbReference>